<evidence type="ECO:0000256" key="1">
    <source>
        <dbReference type="SAM" id="Phobius"/>
    </source>
</evidence>
<feature type="transmembrane region" description="Helical" evidence="1">
    <location>
        <begin position="6"/>
        <end position="25"/>
    </location>
</feature>
<comment type="caution">
    <text evidence="2">The sequence shown here is derived from an EMBL/GenBank/DDBJ whole genome shotgun (WGS) entry which is preliminary data.</text>
</comment>
<dbReference type="EMBL" id="QEOB01000066">
    <property type="protein sequence ID" value="PVX58666.1"/>
    <property type="molecule type" value="Genomic_DNA"/>
</dbReference>
<name>A0ABX5KB37_9BURK</name>
<evidence type="ECO:0000313" key="3">
    <source>
        <dbReference type="Proteomes" id="UP000245712"/>
    </source>
</evidence>
<keyword evidence="1" id="KW-0812">Transmembrane</keyword>
<organism evidence="2 3">
    <name type="scientific">Paraburkholderia unamae</name>
    <dbReference type="NCBI Taxonomy" id="219649"/>
    <lineage>
        <taxon>Bacteria</taxon>
        <taxon>Pseudomonadati</taxon>
        <taxon>Pseudomonadota</taxon>
        <taxon>Betaproteobacteria</taxon>
        <taxon>Burkholderiales</taxon>
        <taxon>Burkholderiaceae</taxon>
        <taxon>Paraburkholderia</taxon>
    </lineage>
</organism>
<protein>
    <submittedName>
        <fullName evidence="2">Uncharacterized protein</fullName>
    </submittedName>
</protein>
<reference evidence="2 3" key="1">
    <citation type="submission" date="2018-05" db="EMBL/GenBank/DDBJ databases">
        <title>Genomic Encyclopedia of Type Strains, Phase IV (KMG-V): Genome sequencing to study the core and pangenomes of soil and plant-associated prokaryotes.</title>
        <authorList>
            <person name="Whitman W."/>
        </authorList>
    </citation>
    <scope>NUCLEOTIDE SEQUENCE [LARGE SCALE GENOMIC DNA]</scope>
    <source>
        <strain evidence="2 3">SCZa-39</strain>
    </source>
</reference>
<keyword evidence="1" id="KW-1133">Transmembrane helix</keyword>
<dbReference type="Proteomes" id="UP000245712">
    <property type="component" value="Unassembled WGS sequence"/>
</dbReference>
<keyword evidence="3" id="KW-1185">Reference proteome</keyword>
<proteinExistence type="predicted"/>
<gene>
    <name evidence="2" type="ORF">C7402_1662</name>
</gene>
<sequence length="53" mass="6441">MNAIQFFLILIALILVFFFTGRLIWRAWTKKSLKWKDFYQWVRDIIDSIFGIG</sequence>
<evidence type="ECO:0000313" key="2">
    <source>
        <dbReference type="EMBL" id="PVX58666.1"/>
    </source>
</evidence>
<keyword evidence="1" id="KW-0472">Membrane</keyword>
<accession>A0ABX5KB37</accession>